<dbReference type="SUPFAM" id="SSF48498">
    <property type="entry name" value="Tetracyclin repressor-like, C-terminal domain"/>
    <property type="match status" value="1"/>
</dbReference>
<dbReference type="PANTHER" id="PTHR43479:SF11">
    <property type="entry name" value="ACREF_ENVCD OPERON REPRESSOR-RELATED"/>
    <property type="match status" value="1"/>
</dbReference>
<feature type="domain" description="HTH tetR-type" evidence="6">
    <location>
        <begin position="8"/>
        <end position="68"/>
    </location>
</feature>
<evidence type="ECO:0000256" key="4">
    <source>
        <dbReference type="ARBA" id="ARBA00023163"/>
    </source>
</evidence>
<feature type="DNA-binding region" description="H-T-H motif" evidence="5">
    <location>
        <begin position="31"/>
        <end position="50"/>
    </location>
</feature>
<gene>
    <name evidence="7" type="ORF">NCTC4824_03511</name>
</gene>
<evidence type="ECO:0000256" key="2">
    <source>
        <dbReference type="ARBA" id="ARBA00023015"/>
    </source>
</evidence>
<keyword evidence="3 5" id="KW-0238">DNA-binding</keyword>
<proteinExistence type="predicted"/>
<evidence type="ECO:0000256" key="3">
    <source>
        <dbReference type="ARBA" id="ARBA00023125"/>
    </source>
</evidence>
<dbReference type="Pfam" id="PF00440">
    <property type="entry name" value="TetR_N"/>
    <property type="match status" value="1"/>
</dbReference>
<dbReference type="InterPro" id="IPR039538">
    <property type="entry name" value="BetI_C"/>
</dbReference>
<dbReference type="Gene3D" id="1.10.357.10">
    <property type="entry name" value="Tetracycline Repressor, domain 2"/>
    <property type="match status" value="1"/>
</dbReference>
<keyword evidence="1" id="KW-0678">Repressor</keyword>
<evidence type="ECO:0000256" key="5">
    <source>
        <dbReference type="PROSITE-ProRule" id="PRU00335"/>
    </source>
</evidence>
<dbReference type="InterPro" id="IPR009057">
    <property type="entry name" value="Homeodomain-like_sf"/>
</dbReference>
<dbReference type="InterPro" id="IPR001647">
    <property type="entry name" value="HTH_TetR"/>
</dbReference>
<reference evidence="7 8" key="1">
    <citation type="submission" date="2018-06" db="EMBL/GenBank/DDBJ databases">
        <authorList>
            <consortium name="Pathogen Informatics"/>
            <person name="Doyle S."/>
        </authorList>
    </citation>
    <scope>NUCLEOTIDE SEQUENCE [LARGE SCALE GENOMIC DNA]</scope>
    <source>
        <strain evidence="7 8">NCTC4824</strain>
    </source>
</reference>
<dbReference type="RefSeq" id="WP_066141613.1">
    <property type="nucleotide sequence ID" value="NZ_CBCSGM010000003.1"/>
</dbReference>
<evidence type="ECO:0000259" key="6">
    <source>
        <dbReference type="PROSITE" id="PS50977"/>
    </source>
</evidence>
<dbReference type="Proteomes" id="UP000249134">
    <property type="component" value="Chromosome 1"/>
</dbReference>
<dbReference type="InterPro" id="IPR050624">
    <property type="entry name" value="HTH-type_Tx_Regulator"/>
</dbReference>
<name>A0A2X4WTW9_LEDLE</name>
<organism evidence="7 8">
    <name type="scientific">Lederbergia lenta</name>
    <name type="common">Bacillus lentus</name>
    <dbReference type="NCBI Taxonomy" id="1467"/>
    <lineage>
        <taxon>Bacteria</taxon>
        <taxon>Bacillati</taxon>
        <taxon>Bacillota</taxon>
        <taxon>Bacilli</taxon>
        <taxon>Bacillales</taxon>
        <taxon>Bacillaceae</taxon>
        <taxon>Lederbergia</taxon>
    </lineage>
</organism>
<evidence type="ECO:0000256" key="1">
    <source>
        <dbReference type="ARBA" id="ARBA00022491"/>
    </source>
</evidence>
<evidence type="ECO:0000313" key="8">
    <source>
        <dbReference type="Proteomes" id="UP000249134"/>
    </source>
</evidence>
<dbReference type="GO" id="GO:0003677">
    <property type="term" value="F:DNA binding"/>
    <property type="evidence" value="ECO:0007669"/>
    <property type="project" value="UniProtKB-UniRule"/>
</dbReference>
<sequence>MPKIIDHEKRKIQIAEATWRVILERGMEGATVRNIAKEADLSSGALRHYFSTQDELLMYAMNLVKENATARIEKIAQQNFPPKELVLKILMEIIPTNKETLAEMEVWFAFIAHFMHDKSVFEVHHDGILQGLQKLIELLEHFQLLKKELNKELEIEKLYALVDGLALHAMFEPNRIDKKKIEQVLFSHIQSICK</sequence>
<accession>A0A2X4WTW9</accession>
<dbReference type="STRING" id="1348624.GCA_001591545_02271"/>
<keyword evidence="8" id="KW-1185">Reference proteome</keyword>
<dbReference type="InterPro" id="IPR023772">
    <property type="entry name" value="DNA-bd_HTH_TetR-type_CS"/>
</dbReference>
<keyword evidence="4" id="KW-0804">Transcription</keyword>
<dbReference type="Pfam" id="PF13977">
    <property type="entry name" value="TetR_C_6"/>
    <property type="match status" value="1"/>
</dbReference>
<dbReference type="EMBL" id="LS483476">
    <property type="protein sequence ID" value="SQI61942.1"/>
    <property type="molecule type" value="Genomic_DNA"/>
</dbReference>
<protein>
    <submittedName>
        <fullName evidence="7">Putative transcriptional regulator</fullName>
    </submittedName>
</protein>
<dbReference type="PANTHER" id="PTHR43479">
    <property type="entry name" value="ACREF/ENVCD OPERON REPRESSOR-RELATED"/>
    <property type="match status" value="1"/>
</dbReference>
<dbReference type="KEGG" id="blen:NCTC4824_03511"/>
<keyword evidence="2" id="KW-0805">Transcription regulation</keyword>
<dbReference type="PROSITE" id="PS01081">
    <property type="entry name" value="HTH_TETR_1"/>
    <property type="match status" value="1"/>
</dbReference>
<dbReference type="InterPro" id="IPR036271">
    <property type="entry name" value="Tet_transcr_reg_TetR-rel_C_sf"/>
</dbReference>
<dbReference type="SUPFAM" id="SSF46689">
    <property type="entry name" value="Homeodomain-like"/>
    <property type="match status" value="1"/>
</dbReference>
<evidence type="ECO:0000313" key="7">
    <source>
        <dbReference type="EMBL" id="SQI61942.1"/>
    </source>
</evidence>
<dbReference type="PROSITE" id="PS50977">
    <property type="entry name" value="HTH_TETR_2"/>
    <property type="match status" value="1"/>
</dbReference>
<dbReference type="AlphaFoldDB" id="A0A2X4WTW9"/>